<feature type="transmembrane region" description="Helical" evidence="6">
    <location>
        <begin position="142"/>
        <end position="164"/>
    </location>
</feature>
<feature type="transmembrane region" description="Helical" evidence="6">
    <location>
        <begin position="67"/>
        <end position="91"/>
    </location>
</feature>
<keyword evidence="3 6" id="KW-1133">Transmembrane helix</keyword>
<protein>
    <recommendedName>
        <fullName evidence="7">Rhodopsin domain-containing protein</fullName>
    </recommendedName>
</protein>
<evidence type="ECO:0000256" key="6">
    <source>
        <dbReference type="SAM" id="Phobius"/>
    </source>
</evidence>
<evidence type="ECO:0000256" key="4">
    <source>
        <dbReference type="ARBA" id="ARBA00023136"/>
    </source>
</evidence>
<dbReference type="Pfam" id="PF20684">
    <property type="entry name" value="Fung_rhodopsin"/>
    <property type="match status" value="1"/>
</dbReference>
<evidence type="ECO:0000256" key="2">
    <source>
        <dbReference type="ARBA" id="ARBA00022692"/>
    </source>
</evidence>
<dbReference type="OrthoDB" id="4682787at2759"/>
<comment type="similarity">
    <text evidence="5">Belongs to the SAT4 family.</text>
</comment>
<reference evidence="8" key="1">
    <citation type="journal article" date="2020" name="Stud. Mycol.">
        <title>101 Dothideomycetes genomes: a test case for predicting lifestyles and emergence of pathogens.</title>
        <authorList>
            <person name="Haridas S."/>
            <person name="Albert R."/>
            <person name="Binder M."/>
            <person name="Bloem J."/>
            <person name="Labutti K."/>
            <person name="Salamov A."/>
            <person name="Andreopoulos B."/>
            <person name="Baker S."/>
            <person name="Barry K."/>
            <person name="Bills G."/>
            <person name="Bluhm B."/>
            <person name="Cannon C."/>
            <person name="Castanera R."/>
            <person name="Culley D."/>
            <person name="Daum C."/>
            <person name="Ezra D."/>
            <person name="Gonzalez J."/>
            <person name="Henrissat B."/>
            <person name="Kuo A."/>
            <person name="Liang C."/>
            <person name="Lipzen A."/>
            <person name="Lutzoni F."/>
            <person name="Magnuson J."/>
            <person name="Mondo S."/>
            <person name="Nolan M."/>
            <person name="Ohm R."/>
            <person name="Pangilinan J."/>
            <person name="Park H.-J."/>
            <person name="Ramirez L."/>
            <person name="Alfaro M."/>
            <person name="Sun H."/>
            <person name="Tritt A."/>
            <person name="Yoshinaga Y."/>
            <person name="Zwiers L.-H."/>
            <person name="Turgeon B."/>
            <person name="Goodwin S."/>
            <person name="Spatafora J."/>
            <person name="Crous P."/>
            <person name="Grigoriev I."/>
        </authorList>
    </citation>
    <scope>NUCLEOTIDE SEQUENCE</scope>
    <source>
        <strain evidence="8">CBS 260.36</strain>
    </source>
</reference>
<proteinExistence type="inferred from homology"/>
<sequence length="332" mass="36286">MTSRRSYGRQTCDRPYLLLSPSSLNMSYYDTNPIIIWTSVGFAVATVFLLLRLYVRLAITKHFGFDDIALIGAFMSFIPFTGLQLAVAVVAKGDGMANSPHRVNLLFGWHNLVYGIDQALIKIALAAFYLKILPTGSWQRHTVTVSTTIFVIYTLVTTFVYIFSCGDPAKTDCVPHNGTYKINLVQSIFNAVMDWLLTLLPLTIIYTTLMSTRMKISVSAIMLIGVAASVISIIRIFSLSPTGYDALTRVILLSYGENCISQIAISSAALRPLFRSLMTTGSDSNGYSNGATKNKGQSKSGVVFGVSQYTVKTVIGTEPATEAEEGVKNETC</sequence>
<feature type="transmembrane region" description="Helical" evidence="6">
    <location>
        <begin position="111"/>
        <end position="130"/>
    </location>
</feature>
<keyword evidence="4 6" id="KW-0472">Membrane</keyword>
<name>A0A9P4J8N4_9PEZI</name>
<feature type="transmembrane region" description="Helical" evidence="6">
    <location>
        <begin position="184"/>
        <end position="206"/>
    </location>
</feature>
<accession>A0A9P4J8N4</accession>
<feature type="transmembrane region" description="Helical" evidence="6">
    <location>
        <begin position="34"/>
        <end position="55"/>
    </location>
</feature>
<evidence type="ECO:0000259" key="7">
    <source>
        <dbReference type="Pfam" id="PF20684"/>
    </source>
</evidence>
<gene>
    <name evidence="8" type="ORF">K461DRAFT_319863</name>
</gene>
<comment type="subcellular location">
    <subcellularLocation>
        <location evidence="1">Membrane</location>
        <topology evidence="1">Multi-pass membrane protein</topology>
    </subcellularLocation>
</comment>
<dbReference type="InterPro" id="IPR049326">
    <property type="entry name" value="Rhodopsin_dom_fungi"/>
</dbReference>
<dbReference type="EMBL" id="ML996083">
    <property type="protein sequence ID" value="KAF2155462.1"/>
    <property type="molecule type" value="Genomic_DNA"/>
</dbReference>
<evidence type="ECO:0000256" key="1">
    <source>
        <dbReference type="ARBA" id="ARBA00004141"/>
    </source>
</evidence>
<dbReference type="PANTHER" id="PTHR33048:SF47">
    <property type="entry name" value="INTEGRAL MEMBRANE PROTEIN-RELATED"/>
    <property type="match status" value="1"/>
</dbReference>
<dbReference type="AlphaFoldDB" id="A0A9P4J8N4"/>
<dbReference type="InterPro" id="IPR052337">
    <property type="entry name" value="SAT4-like"/>
</dbReference>
<feature type="domain" description="Rhodopsin" evidence="7">
    <location>
        <begin position="51"/>
        <end position="275"/>
    </location>
</feature>
<evidence type="ECO:0000313" key="9">
    <source>
        <dbReference type="Proteomes" id="UP000799439"/>
    </source>
</evidence>
<dbReference type="GO" id="GO:0016020">
    <property type="term" value="C:membrane"/>
    <property type="evidence" value="ECO:0007669"/>
    <property type="project" value="UniProtKB-SubCell"/>
</dbReference>
<evidence type="ECO:0000313" key="8">
    <source>
        <dbReference type="EMBL" id="KAF2155462.1"/>
    </source>
</evidence>
<dbReference type="Proteomes" id="UP000799439">
    <property type="component" value="Unassembled WGS sequence"/>
</dbReference>
<keyword evidence="9" id="KW-1185">Reference proteome</keyword>
<organism evidence="8 9">
    <name type="scientific">Myriangium duriaei CBS 260.36</name>
    <dbReference type="NCBI Taxonomy" id="1168546"/>
    <lineage>
        <taxon>Eukaryota</taxon>
        <taxon>Fungi</taxon>
        <taxon>Dikarya</taxon>
        <taxon>Ascomycota</taxon>
        <taxon>Pezizomycotina</taxon>
        <taxon>Dothideomycetes</taxon>
        <taxon>Dothideomycetidae</taxon>
        <taxon>Myriangiales</taxon>
        <taxon>Myriangiaceae</taxon>
        <taxon>Myriangium</taxon>
    </lineage>
</organism>
<dbReference type="PANTHER" id="PTHR33048">
    <property type="entry name" value="PTH11-LIKE INTEGRAL MEMBRANE PROTEIN (AFU_ORTHOLOGUE AFUA_5G11245)"/>
    <property type="match status" value="1"/>
</dbReference>
<evidence type="ECO:0000256" key="3">
    <source>
        <dbReference type="ARBA" id="ARBA00022989"/>
    </source>
</evidence>
<comment type="caution">
    <text evidence="8">The sequence shown here is derived from an EMBL/GenBank/DDBJ whole genome shotgun (WGS) entry which is preliminary data.</text>
</comment>
<keyword evidence="2 6" id="KW-0812">Transmembrane</keyword>
<evidence type="ECO:0000256" key="5">
    <source>
        <dbReference type="ARBA" id="ARBA00038359"/>
    </source>
</evidence>
<feature type="transmembrane region" description="Helical" evidence="6">
    <location>
        <begin position="218"/>
        <end position="238"/>
    </location>
</feature>